<feature type="transmembrane region" description="Helical" evidence="1">
    <location>
        <begin position="242"/>
        <end position="258"/>
    </location>
</feature>
<feature type="transmembrane region" description="Helical" evidence="1">
    <location>
        <begin position="151"/>
        <end position="168"/>
    </location>
</feature>
<feature type="transmembrane region" description="Helical" evidence="1">
    <location>
        <begin position="77"/>
        <end position="95"/>
    </location>
</feature>
<accession>A0A238J1Z8</accession>
<dbReference type="AlphaFoldDB" id="A0A238J1Z8"/>
<dbReference type="Proteomes" id="UP000201838">
    <property type="component" value="Unassembled WGS sequence"/>
</dbReference>
<keyword evidence="4" id="KW-1185">Reference proteome</keyword>
<feature type="transmembrane region" description="Helical" evidence="1">
    <location>
        <begin position="180"/>
        <end position="199"/>
    </location>
</feature>
<dbReference type="InterPro" id="IPR037185">
    <property type="entry name" value="EmrE-like"/>
</dbReference>
<sequence length="298" mass="32160">MVMTDNLRGALLMTGSMTAFTVNDAFMKLLSEDLPFFQLLFVRSVAVAVLIGVMAWRANAFARRLSPQDKKLVAIRSLAEIGAAYFFLNALFNLPIANVTAILQALPLTVALGAALVLREHVGWRRFLAIGIGFGGVLLIVRPTGDGFTLYSVYALLSVVCVTVRDLAARKLSRDVPSLLVALAAVLGVLAFSVVGAAFVEWQPMDGRDSVLMVFAVLAIIGGYLFSVMAMRVGEIGAVAPFRYTSLLAALVIGLLVFSEWPDMLTQIGALIVVATGLFTLWRERNTARKAPPGLRVR</sequence>
<gene>
    <name evidence="3" type="ORF">BOA8489_02813</name>
</gene>
<feature type="transmembrane region" description="Helical" evidence="1">
    <location>
        <begin position="101"/>
        <end position="118"/>
    </location>
</feature>
<protein>
    <submittedName>
        <fullName evidence="3">EamA-like transporter family protein</fullName>
    </submittedName>
</protein>
<dbReference type="OrthoDB" id="7165334at2"/>
<organism evidence="3 4">
    <name type="scientific">Boseongicola aestuarii</name>
    <dbReference type="NCBI Taxonomy" id="1470561"/>
    <lineage>
        <taxon>Bacteria</taxon>
        <taxon>Pseudomonadati</taxon>
        <taxon>Pseudomonadota</taxon>
        <taxon>Alphaproteobacteria</taxon>
        <taxon>Rhodobacterales</taxon>
        <taxon>Paracoccaceae</taxon>
        <taxon>Boseongicola</taxon>
    </lineage>
</organism>
<dbReference type="SUPFAM" id="SSF103481">
    <property type="entry name" value="Multidrug resistance efflux transporter EmrE"/>
    <property type="match status" value="2"/>
</dbReference>
<dbReference type="GO" id="GO:0016020">
    <property type="term" value="C:membrane"/>
    <property type="evidence" value="ECO:0007669"/>
    <property type="project" value="InterPro"/>
</dbReference>
<keyword evidence="1" id="KW-0472">Membrane</keyword>
<feature type="transmembrane region" description="Helical" evidence="1">
    <location>
        <begin position="127"/>
        <end position="145"/>
    </location>
</feature>
<dbReference type="PANTHER" id="PTHR22911:SF103">
    <property type="entry name" value="BLR2811 PROTEIN"/>
    <property type="match status" value="1"/>
</dbReference>
<evidence type="ECO:0000313" key="4">
    <source>
        <dbReference type="Proteomes" id="UP000201838"/>
    </source>
</evidence>
<name>A0A238J1Z8_9RHOB</name>
<dbReference type="InterPro" id="IPR000620">
    <property type="entry name" value="EamA_dom"/>
</dbReference>
<evidence type="ECO:0000256" key="1">
    <source>
        <dbReference type="SAM" id="Phobius"/>
    </source>
</evidence>
<reference evidence="3 4" key="1">
    <citation type="submission" date="2017-05" db="EMBL/GenBank/DDBJ databases">
        <authorList>
            <person name="Song R."/>
            <person name="Chenine A.L."/>
            <person name="Ruprecht R.M."/>
        </authorList>
    </citation>
    <scope>NUCLEOTIDE SEQUENCE [LARGE SCALE GENOMIC DNA]</scope>
    <source>
        <strain evidence="3 4">CECT 8489</strain>
    </source>
</reference>
<proteinExistence type="predicted"/>
<keyword evidence="1" id="KW-1133">Transmembrane helix</keyword>
<feature type="transmembrane region" description="Helical" evidence="1">
    <location>
        <begin position="36"/>
        <end position="56"/>
    </location>
</feature>
<dbReference type="Pfam" id="PF00892">
    <property type="entry name" value="EamA"/>
    <property type="match status" value="2"/>
</dbReference>
<feature type="domain" description="EamA" evidence="2">
    <location>
        <begin position="153"/>
        <end position="278"/>
    </location>
</feature>
<evidence type="ECO:0000313" key="3">
    <source>
        <dbReference type="EMBL" id="SMX24686.1"/>
    </source>
</evidence>
<feature type="domain" description="EamA" evidence="2">
    <location>
        <begin position="8"/>
        <end position="141"/>
    </location>
</feature>
<dbReference type="PANTHER" id="PTHR22911">
    <property type="entry name" value="ACYL-MALONYL CONDENSING ENZYME-RELATED"/>
    <property type="match status" value="1"/>
</dbReference>
<feature type="transmembrane region" description="Helical" evidence="1">
    <location>
        <begin position="211"/>
        <end position="230"/>
    </location>
</feature>
<keyword evidence="1" id="KW-0812">Transmembrane</keyword>
<dbReference type="EMBL" id="FXXQ01000009">
    <property type="protein sequence ID" value="SMX24686.1"/>
    <property type="molecule type" value="Genomic_DNA"/>
</dbReference>
<evidence type="ECO:0000259" key="2">
    <source>
        <dbReference type="Pfam" id="PF00892"/>
    </source>
</evidence>
<feature type="transmembrane region" description="Helical" evidence="1">
    <location>
        <begin position="264"/>
        <end position="282"/>
    </location>
</feature>